<feature type="compositionally biased region" description="Polar residues" evidence="1">
    <location>
        <begin position="658"/>
        <end position="676"/>
    </location>
</feature>
<proteinExistence type="predicted"/>
<evidence type="ECO:0000313" key="3">
    <source>
        <dbReference type="Proteomes" id="UP000073492"/>
    </source>
</evidence>
<dbReference type="AlphaFoldDB" id="A0A139IM99"/>
<feature type="region of interest" description="Disordered" evidence="1">
    <location>
        <begin position="230"/>
        <end position="311"/>
    </location>
</feature>
<feature type="region of interest" description="Disordered" evidence="1">
    <location>
        <begin position="460"/>
        <end position="494"/>
    </location>
</feature>
<feature type="compositionally biased region" description="Basic and acidic residues" evidence="1">
    <location>
        <begin position="65"/>
        <end position="74"/>
    </location>
</feature>
<sequence>MAAPQPPAVLIIARHGMRLDAAHHSWHLSTPTPYDPPLTYGGWNQCRALGLRIASLLDAREKEINHAPPPDHGHTAAHPQRRRKRKHKVVIHTSPFLRCLQTSVAISAGMAQYEAPTERPGSSKSRAPSHLHSKSPRLHALSASASPVLTPISEPKHDLAHQLAKRSLHEHKRHRKAKIRVDAFLGEWLNPQYFDHITPPPPSAMMLAAAKAELMQNDPIDLFTPSATLSNKSSHNSLWSRPNTSRESTLDDWSNITDSLRESGGRKSRSNSIDSVGSNDSNHSPRSSGRKSPFRPGHVLQPMTSTIPKPEFSVYHPPMPSYALSNSDQIPRGYVAHARNATTNVDYHWDSSRPPLNWGGGGEFGEEWSSMHKRFRRGFNKAIEWYSQHDADDRGEDALGFDQAERPHLYHGPEDEDEDLVVVMVTHGAGSNALIGALTNQPVLLDVGMASLTMAVRKENAPSLQLPPGSPALTPDPAETPSQSSDPAAMVAGHRRRSSLDIGLSAIYEMKLVASSEHLRAGADPAKQPASSVPQNLKAAQEALARYKQFGAEAHGMAGAGIESNWNLGEPKKNNFNSSLGSIRRPSYPNNGARSYSQPGPAAETTPPSVSPGLWTPPAGGTPMLNAQKVKEEKAAIFSKSNDTSGRPSPGRDMMLDFSNSQNGSRPDTATESTALPSPALPPRTESNTPFEAKADAAEKVDSVTGEGPDEVRDLPKVQIEAPTALSRGLSVKGLWGRPSGGDKVVRDWKSEPKRRWTVNEND</sequence>
<feature type="region of interest" description="Disordered" evidence="1">
    <location>
        <begin position="112"/>
        <end position="135"/>
    </location>
</feature>
<feature type="compositionally biased region" description="Polar residues" evidence="1">
    <location>
        <begin position="270"/>
        <end position="287"/>
    </location>
</feature>
<evidence type="ECO:0000313" key="2">
    <source>
        <dbReference type="EMBL" id="KXT15724.1"/>
    </source>
</evidence>
<comment type="caution">
    <text evidence="2">The sequence shown here is derived from an EMBL/GenBank/DDBJ whole genome shotgun (WGS) entry which is preliminary data.</text>
</comment>
<dbReference type="PANTHER" id="PTHR16469:SF27">
    <property type="entry name" value="UBIQUITIN-ASSOCIATED AND SH3 DOMAIN-CONTAINING BA-RELATED"/>
    <property type="match status" value="1"/>
</dbReference>
<feature type="region of interest" description="Disordered" evidence="1">
    <location>
        <begin position="637"/>
        <end position="715"/>
    </location>
</feature>
<dbReference type="PANTHER" id="PTHR16469">
    <property type="entry name" value="UBIQUITIN-ASSOCIATED AND SH3 DOMAIN-CONTAINING BA-RELATED"/>
    <property type="match status" value="1"/>
</dbReference>
<gene>
    <name evidence="2" type="ORF">AC579_121</name>
</gene>
<dbReference type="SUPFAM" id="SSF53254">
    <property type="entry name" value="Phosphoglycerate mutase-like"/>
    <property type="match status" value="1"/>
</dbReference>
<evidence type="ECO:0008006" key="4">
    <source>
        <dbReference type="Google" id="ProtNLM"/>
    </source>
</evidence>
<feature type="region of interest" description="Disordered" evidence="1">
    <location>
        <begin position="65"/>
        <end position="85"/>
    </location>
</feature>
<dbReference type="InterPro" id="IPR051710">
    <property type="entry name" value="Phosphatase_SH3-domain"/>
</dbReference>
<dbReference type="InterPro" id="IPR029033">
    <property type="entry name" value="His_PPase_superfam"/>
</dbReference>
<feature type="compositionally biased region" description="Polar residues" evidence="1">
    <location>
        <begin position="588"/>
        <end position="598"/>
    </location>
</feature>
<organism evidence="2 3">
    <name type="scientific">Pseudocercospora musae</name>
    <dbReference type="NCBI Taxonomy" id="113226"/>
    <lineage>
        <taxon>Eukaryota</taxon>
        <taxon>Fungi</taxon>
        <taxon>Dikarya</taxon>
        <taxon>Ascomycota</taxon>
        <taxon>Pezizomycotina</taxon>
        <taxon>Dothideomycetes</taxon>
        <taxon>Dothideomycetidae</taxon>
        <taxon>Mycosphaerellales</taxon>
        <taxon>Mycosphaerellaceae</taxon>
        <taxon>Pseudocercospora</taxon>
    </lineage>
</organism>
<dbReference type="Proteomes" id="UP000073492">
    <property type="component" value="Unassembled WGS sequence"/>
</dbReference>
<feature type="compositionally biased region" description="Basic and acidic residues" evidence="1">
    <location>
        <begin position="693"/>
        <end position="702"/>
    </location>
</feature>
<evidence type="ECO:0000256" key="1">
    <source>
        <dbReference type="SAM" id="MobiDB-lite"/>
    </source>
</evidence>
<protein>
    <recommendedName>
        <fullName evidence="4">Phosphoglycerate mutase family protein</fullName>
    </recommendedName>
</protein>
<dbReference type="InterPro" id="IPR013078">
    <property type="entry name" value="His_Pase_superF_clade-1"/>
</dbReference>
<name>A0A139IM99_9PEZI</name>
<dbReference type="OrthoDB" id="3898179at2759"/>
<dbReference type="Gene3D" id="3.40.50.1240">
    <property type="entry name" value="Phosphoglycerate mutase-like"/>
    <property type="match status" value="1"/>
</dbReference>
<keyword evidence="3" id="KW-1185">Reference proteome</keyword>
<dbReference type="SMART" id="SM00855">
    <property type="entry name" value="PGAM"/>
    <property type="match status" value="1"/>
</dbReference>
<feature type="compositionally biased region" description="Basic and acidic residues" evidence="1">
    <location>
        <begin position="744"/>
        <end position="755"/>
    </location>
</feature>
<dbReference type="EMBL" id="LFZO01000052">
    <property type="protein sequence ID" value="KXT15724.1"/>
    <property type="molecule type" value="Genomic_DNA"/>
</dbReference>
<feature type="region of interest" description="Disordered" evidence="1">
    <location>
        <begin position="732"/>
        <end position="763"/>
    </location>
</feature>
<accession>A0A139IM99</accession>
<reference evidence="2 3" key="1">
    <citation type="submission" date="2015-07" db="EMBL/GenBank/DDBJ databases">
        <title>Comparative genomics of the Sigatoka disease complex on banana suggests a link between parallel evolutionary changes in Pseudocercospora fijiensis and Pseudocercospora eumusae and increased virulence on the banana host.</title>
        <authorList>
            <person name="Chang T.-C."/>
            <person name="Salvucci A."/>
            <person name="Crous P.W."/>
            <person name="Stergiopoulos I."/>
        </authorList>
    </citation>
    <scope>NUCLEOTIDE SEQUENCE [LARGE SCALE GENOMIC DNA]</scope>
    <source>
        <strain evidence="2 3">CBS 116634</strain>
    </source>
</reference>
<feature type="compositionally biased region" description="Polar residues" evidence="1">
    <location>
        <begin position="230"/>
        <end position="258"/>
    </location>
</feature>
<feature type="region of interest" description="Disordered" evidence="1">
    <location>
        <begin position="577"/>
        <end position="624"/>
    </location>
</feature>